<reference evidence="2 3" key="1">
    <citation type="journal article" date="2011" name="Appl. Environ. Microbiol.">
        <title>Complete genome sequence of the fish pathogen Flavobacterium branchiophilum.</title>
        <authorList>
            <consortium name="1:IP"/>
            <consortium name="Microbial Evolutionary Genomics,F-75015 Paris"/>
            <consortium name="France 2:CNRS"/>
            <consortium name="URA2171"/>
            <consortium name="F-75015 Paris,France 3:Unite de Virologie et Immunologie Mol."/>
            <consortium name="INRA,78352 Jouy en Josas Cedex"/>
            <consortium name="France. 4:Unite de Mathemathique"/>
            <consortium name="Informatique et Genome,INRA"/>
            <consortium name="78352 Jouy en Josas Cedex"/>
            <consortium name="France. 5:CEA/Genoscope"/>
            <consortium name="Evry"/>
            <consortium name="France"/>
            <person name="Touchon M."/>
            <person name="Barbier P."/>
            <person name="Bernardet J.F."/>
            <person name="Loux V."/>
            <person name="Vacherie B."/>
            <person name="Barbe V."/>
            <person name="Rocha E.P."/>
            <person name="Duchaud E."/>
        </authorList>
    </citation>
    <scope>NUCLEOTIDE SEQUENCE [LARGE SCALE GENOMIC DNA]</scope>
    <source>
        <strain evidence="2 3">FL-15</strain>
    </source>
</reference>
<proteinExistence type="predicted"/>
<feature type="transmembrane region" description="Helical" evidence="1">
    <location>
        <begin position="25"/>
        <end position="44"/>
    </location>
</feature>
<dbReference type="Proteomes" id="UP000009186">
    <property type="component" value="Chromosome"/>
</dbReference>
<dbReference type="AlphaFoldDB" id="G2Z762"/>
<dbReference type="STRING" id="1034807.FBFL15_1013"/>
<feature type="transmembrane region" description="Helical" evidence="1">
    <location>
        <begin position="127"/>
        <end position="156"/>
    </location>
</feature>
<sequence length="162" mass="18777">MSNDKQLKHLEFIQNVITRINSNSFMIKGWAVTLVAALFALSAKEANTKYYIIAFIPIVAFWILDGFFIATERRFRDLYKVATGKTESTVDFDMNPYSDIKLLVIDLNDNWFVEQSKKLFNKIKVNCFIIIGWVLGVFSMTLIPFYGVLLLIMYFIKTYLNG</sequence>
<evidence type="ECO:0000313" key="2">
    <source>
        <dbReference type="EMBL" id="CCB69106.1"/>
    </source>
</evidence>
<dbReference type="eggNOG" id="ENOG5030K9T">
    <property type="taxonomic scope" value="Bacteria"/>
</dbReference>
<keyword evidence="3" id="KW-1185">Reference proteome</keyword>
<evidence type="ECO:0000256" key="1">
    <source>
        <dbReference type="SAM" id="Phobius"/>
    </source>
</evidence>
<organism evidence="2 3">
    <name type="scientific">Flavobacterium branchiophilum (strain FL-15)</name>
    <dbReference type="NCBI Taxonomy" id="1034807"/>
    <lineage>
        <taxon>Bacteria</taxon>
        <taxon>Pseudomonadati</taxon>
        <taxon>Bacteroidota</taxon>
        <taxon>Flavobacteriia</taxon>
        <taxon>Flavobacteriales</taxon>
        <taxon>Flavobacteriaceae</taxon>
        <taxon>Flavobacterium</taxon>
    </lineage>
</organism>
<dbReference type="HOGENOM" id="CLU_131458_1_0_10"/>
<evidence type="ECO:0000313" key="3">
    <source>
        <dbReference type="Proteomes" id="UP000009186"/>
    </source>
</evidence>
<name>G2Z762_FLABF</name>
<dbReference type="KEGG" id="fbr:FBFL15_1013"/>
<feature type="transmembrane region" description="Helical" evidence="1">
    <location>
        <begin position="50"/>
        <end position="70"/>
    </location>
</feature>
<accession>G2Z762</accession>
<dbReference type="EMBL" id="FQ859183">
    <property type="protein sequence ID" value="CCB69106.1"/>
    <property type="molecule type" value="Genomic_DNA"/>
</dbReference>
<keyword evidence="1" id="KW-0472">Membrane</keyword>
<dbReference type="RefSeq" id="WP_014083576.1">
    <property type="nucleotide sequence ID" value="NC_016001.1"/>
</dbReference>
<keyword evidence="1" id="KW-0812">Transmembrane</keyword>
<protein>
    <submittedName>
        <fullName evidence="2">Uncharacterized protein</fullName>
    </submittedName>
</protein>
<gene>
    <name evidence="2" type="ordered locus">FBFL15_1013</name>
</gene>
<keyword evidence="1" id="KW-1133">Transmembrane helix</keyword>